<keyword evidence="1" id="KW-0472">Membrane</keyword>
<sequence>MQWYAETPVRRSRQVVGDLLVLGWVVAWVLIGRWTFGLVSLLAAPADPLRAAGTTVQGRFDEVAGRISEVPLVGDRLTGPFAGAADAGGSLVQAGDSLDSAVNRVAWLLAILVAATPILLVAGAYLALRVTYLRRATAIARLREAPGTVELLALRALVTQAPATLARVHPDPLEQWRAGDTETVAALAGLELRRLGLRSVPLSPR</sequence>
<name>A0ABY4YMI6_9MICO</name>
<reference evidence="2" key="1">
    <citation type="submission" date="2022-06" db="EMBL/GenBank/DDBJ databases">
        <title>Ornithinimicrobium JY.X270.</title>
        <authorList>
            <person name="Huang Y."/>
        </authorList>
    </citation>
    <scope>NUCLEOTIDE SEQUENCE</scope>
    <source>
        <strain evidence="2">JY.X270</strain>
    </source>
</reference>
<evidence type="ECO:0000313" key="2">
    <source>
        <dbReference type="EMBL" id="USQ77894.1"/>
    </source>
</evidence>
<evidence type="ECO:0000313" key="3">
    <source>
        <dbReference type="Proteomes" id="UP001056535"/>
    </source>
</evidence>
<gene>
    <name evidence="2" type="ORF">NF557_08395</name>
</gene>
<keyword evidence="1" id="KW-0812">Transmembrane</keyword>
<feature type="transmembrane region" description="Helical" evidence="1">
    <location>
        <begin position="105"/>
        <end position="128"/>
    </location>
</feature>
<dbReference type="Proteomes" id="UP001056535">
    <property type="component" value="Chromosome"/>
</dbReference>
<keyword evidence="3" id="KW-1185">Reference proteome</keyword>
<proteinExistence type="predicted"/>
<organism evidence="2 3">
    <name type="scientific">Ornithinimicrobium cryptoxanthini</name>
    <dbReference type="NCBI Taxonomy" id="2934161"/>
    <lineage>
        <taxon>Bacteria</taxon>
        <taxon>Bacillati</taxon>
        <taxon>Actinomycetota</taxon>
        <taxon>Actinomycetes</taxon>
        <taxon>Micrococcales</taxon>
        <taxon>Ornithinimicrobiaceae</taxon>
        <taxon>Ornithinimicrobium</taxon>
    </lineage>
</organism>
<dbReference type="RefSeq" id="WP_252623719.1">
    <property type="nucleotide sequence ID" value="NZ_CP099490.1"/>
</dbReference>
<dbReference type="EMBL" id="CP099490">
    <property type="protein sequence ID" value="USQ77894.1"/>
    <property type="molecule type" value="Genomic_DNA"/>
</dbReference>
<evidence type="ECO:0000256" key="1">
    <source>
        <dbReference type="SAM" id="Phobius"/>
    </source>
</evidence>
<accession>A0ABY4YMI6</accession>
<feature type="transmembrane region" description="Helical" evidence="1">
    <location>
        <begin position="21"/>
        <end position="44"/>
    </location>
</feature>
<evidence type="ECO:0008006" key="4">
    <source>
        <dbReference type="Google" id="ProtNLM"/>
    </source>
</evidence>
<keyword evidence="1" id="KW-1133">Transmembrane helix</keyword>
<protein>
    <recommendedName>
        <fullName evidence="4">Transmembrane protein</fullName>
    </recommendedName>
</protein>